<dbReference type="InterPro" id="IPR006091">
    <property type="entry name" value="Acyl-CoA_Oxase/DH_mid-dom"/>
</dbReference>
<evidence type="ECO:0000256" key="4">
    <source>
        <dbReference type="ARBA" id="ARBA00022827"/>
    </source>
</evidence>
<evidence type="ECO:0000256" key="3">
    <source>
        <dbReference type="ARBA" id="ARBA00022630"/>
    </source>
</evidence>
<keyword evidence="5 6" id="KW-0560">Oxidoreductase</keyword>
<dbReference type="GO" id="GO:0003995">
    <property type="term" value="F:acyl-CoA dehydrogenase activity"/>
    <property type="evidence" value="ECO:0007669"/>
    <property type="project" value="InterPro"/>
</dbReference>
<dbReference type="SUPFAM" id="SSF56645">
    <property type="entry name" value="Acyl-CoA dehydrogenase NM domain-like"/>
    <property type="match status" value="1"/>
</dbReference>
<evidence type="ECO:0000313" key="11">
    <source>
        <dbReference type="Proteomes" id="UP000292423"/>
    </source>
</evidence>
<dbReference type="InterPro" id="IPR006089">
    <property type="entry name" value="Acyl-CoA_DH_CS"/>
</dbReference>
<dbReference type="InterPro" id="IPR013786">
    <property type="entry name" value="AcylCoA_DH/ox_N"/>
</dbReference>
<evidence type="ECO:0000256" key="5">
    <source>
        <dbReference type="ARBA" id="ARBA00023002"/>
    </source>
</evidence>
<dbReference type="Gene3D" id="1.20.140.10">
    <property type="entry name" value="Butyryl-CoA Dehydrogenase, subunit A, domain 3"/>
    <property type="match status" value="1"/>
</dbReference>
<dbReference type="InterPro" id="IPR009100">
    <property type="entry name" value="AcylCoA_DH/oxidase_NM_dom_sf"/>
</dbReference>
<dbReference type="InterPro" id="IPR037069">
    <property type="entry name" value="AcylCoA_DH/ox_N_sf"/>
</dbReference>
<evidence type="ECO:0000313" key="10">
    <source>
        <dbReference type="EMBL" id="RZU36801.1"/>
    </source>
</evidence>
<evidence type="ECO:0000259" key="7">
    <source>
        <dbReference type="Pfam" id="PF00441"/>
    </source>
</evidence>
<dbReference type="PANTHER" id="PTHR43884:SF12">
    <property type="entry name" value="ISOVALERYL-COA DEHYDROGENASE, MITOCHONDRIAL-RELATED"/>
    <property type="match status" value="1"/>
</dbReference>
<dbReference type="RefSeq" id="WP_130415790.1">
    <property type="nucleotide sequence ID" value="NZ_SHKX01000017.1"/>
</dbReference>
<comment type="similarity">
    <text evidence="2 6">Belongs to the acyl-CoA dehydrogenase family.</text>
</comment>
<reference evidence="10 11" key="1">
    <citation type="submission" date="2019-02" db="EMBL/GenBank/DDBJ databases">
        <title>Genomic Encyclopedia of Type Strains, Phase IV (KMG-IV): sequencing the most valuable type-strain genomes for metagenomic binning, comparative biology and taxonomic classification.</title>
        <authorList>
            <person name="Goeker M."/>
        </authorList>
    </citation>
    <scope>NUCLEOTIDE SEQUENCE [LARGE SCALE GENOMIC DNA]</scope>
    <source>
        <strain evidence="10 11">DSM 105135</strain>
    </source>
</reference>
<evidence type="ECO:0000259" key="9">
    <source>
        <dbReference type="Pfam" id="PF02771"/>
    </source>
</evidence>
<organism evidence="10 11">
    <name type="scientific">Fluviicoccus keumensis</name>
    <dbReference type="NCBI Taxonomy" id="1435465"/>
    <lineage>
        <taxon>Bacteria</taxon>
        <taxon>Pseudomonadati</taxon>
        <taxon>Pseudomonadota</taxon>
        <taxon>Gammaproteobacteria</taxon>
        <taxon>Moraxellales</taxon>
        <taxon>Moraxellaceae</taxon>
        <taxon>Fluviicoccus</taxon>
    </lineage>
</organism>
<dbReference type="Proteomes" id="UP000292423">
    <property type="component" value="Unassembled WGS sequence"/>
</dbReference>
<dbReference type="FunFam" id="1.10.540.10:FF:000002">
    <property type="entry name" value="Acyl-CoA dehydrogenase FadE19"/>
    <property type="match status" value="1"/>
</dbReference>
<feature type="domain" description="Acyl-CoA dehydrogenase/oxidase C-terminal" evidence="7">
    <location>
        <begin position="231"/>
        <end position="376"/>
    </location>
</feature>
<dbReference type="InterPro" id="IPR046373">
    <property type="entry name" value="Acyl-CoA_Oxase/DH_mid-dom_sf"/>
</dbReference>
<dbReference type="Gene3D" id="1.10.540.10">
    <property type="entry name" value="Acyl-CoA dehydrogenase/oxidase, N-terminal domain"/>
    <property type="match status" value="1"/>
</dbReference>
<evidence type="ECO:0000259" key="8">
    <source>
        <dbReference type="Pfam" id="PF02770"/>
    </source>
</evidence>
<feature type="domain" description="Acyl-CoA dehydrogenase/oxidase N-terminal" evidence="9">
    <location>
        <begin position="7"/>
        <end position="118"/>
    </location>
</feature>
<comment type="caution">
    <text evidence="10">The sequence shown here is derived from an EMBL/GenBank/DDBJ whole genome shotgun (WGS) entry which is preliminary data.</text>
</comment>
<keyword evidence="3 6" id="KW-0285">Flavoprotein</keyword>
<comment type="cofactor">
    <cofactor evidence="1 6">
        <name>FAD</name>
        <dbReference type="ChEBI" id="CHEBI:57692"/>
    </cofactor>
</comment>
<proteinExistence type="inferred from homology"/>
<name>A0A4Q7YJK4_9GAMM</name>
<evidence type="ECO:0000256" key="6">
    <source>
        <dbReference type="RuleBase" id="RU362125"/>
    </source>
</evidence>
<protein>
    <submittedName>
        <fullName evidence="10">Alkylation response protein AidB-like acyl-CoA dehydrogenase</fullName>
    </submittedName>
</protein>
<dbReference type="Pfam" id="PF00441">
    <property type="entry name" value="Acyl-CoA_dh_1"/>
    <property type="match status" value="1"/>
</dbReference>
<keyword evidence="4 6" id="KW-0274">FAD</keyword>
<dbReference type="Gene3D" id="2.40.110.10">
    <property type="entry name" value="Butyryl-CoA Dehydrogenase, subunit A, domain 2"/>
    <property type="match status" value="1"/>
</dbReference>
<dbReference type="GO" id="GO:0050660">
    <property type="term" value="F:flavin adenine dinucleotide binding"/>
    <property type="evidence" value="ECO:0007669"/>
    <property type="project" value="InterPro"/>
</dbReference>
<evidence type="ECO:0000256" key="1">
    <source>
        <dbReference type="ARBA" id="ARBA00001974"/>
    </source>
</evidence>
<dbReference type="FunFam" id="1.20.140.10:FF:000001">
    <property type="entry name" value="Acyl-CoA dehydrogenase"/>
    <property type="match status" value="1"/>
</dbReference>
<gene>
    <name evidence="10" type="ORF">EV700_3273</name>
</gene>
<dbReference type="InterPro" id="IPR036250">
    <property type="entry name" value="AcylCo_DH-like_C"/>
</dbReference>
<sequence length="384" mass="41579">MNFDLDESHRIIRATAQRFARNVIAPRAYELATSAEVPYDLIAKMGELGFMGIPFAPEYGGGGGDWVSLHLVIEAISRADMGLGTLIDVTTSVVTQEIDRFGTEAQKQKWLPDLCAGKTIGAFALTEPHSGSDAGALKTRAVFEDGEWVLNGRKQFITNVALDNCPLVVVAARAEIEGQDRIVTFIAPKSSPGFIVGRSYHKIAFASGATNELVFENCRLGADSLLGDPRRGFAQHLSVLETGRISIAAACVGGAQACLDHALAYARERVQFGKPIFEFQATQFKLSDMAVKIEMARTLYLKAAWLKDQGRPHTFEAASAKLYASEILEQCASEAVQIFGGNGLMEDYPVAGIYRASKIMQIVEGTSEVQRLIIGRLLAAGKES</sequence>
<dbReference type="InterPro" id="IPR009075">
    <property type="entry name" value="AcylCo_DH/oxidase_C"/>
</dbReference>
<accession>A0A4Q7YJK4</accession>
<dbReference type="Pfam" id="PF02771">
    <property type="entry name" value="Acyl-CoA_dh_N"/>
    <property type="match status" value="1"/>
</dbReference>
<dbReference type="AlphaFoldDB" id="A0A4Q7YJK4"/>
<evidence type="ECO:0000256" key="2">
    <source>
        <dbReference type="ARBA" id="ARBA00009347"/>
    </source>
</evidence>
<dbReference type="PROSITE" id="PS00072">
    <property type="entry name" value="ACYL_COA_DH_1"/>
    <property type="match status" value="1"/>
</dbReference>
<keyword evidence="11" id="KW-1185">Reference proteome</keyword>
<dbReference type="PANTHER" id="PTHR43884">
    <property type="entry name" value="ACYL-COA DEHYDROGENASE"/>
    <property type="match status" value="1"/>
</dbReference>
<dbReference type="EMBL" id="SHKX01000017">
    <property type="protein sequence ID" value="RZU36801.1"/>
    <property type="molecule type" value="Genomic_DNA"/>
</dbReference>
<feature type="domain" description="Acyl-CoA oxidase/dehydrogenase middle" evidence="8">
    <location>
        <begin position="122"/>
        <end position="218"/>
    </location>
</feature>
<dbReference type="SUPFAM" id="SSF47203">
    <property type="entry name" value="Acyl-CoA dehydrogenase C-terminal domain-like"/>
    <property type="match status" value="1"/>
</dbReference>
<dbReference type="OrthoDB" id="9770681at2"/>
<dbReference type="Pfam" id="PF02770">
    <property type="entry name" value="Acyl-CoA_dh_M"/>
    <property type="match status" value="1"/>
</dbReference>